<dbReference type="VEuPathDB" id="FungiDB:FUN_021406"/>
<dbReference type="SUPFAM" id="SSF53150">
    <property type="entry name" value="DNA repair protein MutS, domain II"/>
    <property type="match status" value="1"/>
</dbReference>
<dbReference type="PROSITE" id="PS00486">
    <property type="entry name" value="DNA_MISMATCH_REPAIR_2"/>
    <property type="match status" value="1"/>
</dbReference>
<dbReference type="Pfam" id="PF01624">
    <property type="entry name" value="MutS_I"/>
    <property type="match status" value="1"/>
</dbReference>
<dbReference type="EMBL" id="LLXI01000178">
    <property type="protein sequence ID" value="PKY42015.1"/>
    <property type="molecule type" value="Genomic_DNA"/>
</dbReference>
<dbReference type="SUPFAM" id="SSF48334">
    <property type="entry name" value="DNA repair protein MutS, domain III"/>
    <property type="match status" value="1"/>
</dbReference>
<dbReference type="VEuPathDB" id="FungiDB:RhiirA1_502453"/>
<dbReference type="InterPro" id="IPR045076">
    <property type="entry name" value="MutS"/>
</dbReference>
<dbReference type="Proteomes" id="UP000234323">
    <property type="component" value="Unassembled WGS sequence"/>
</dbReference>
<protein>
    <recommendedName>
        <fullName evidence="8">DNA mismatch repair proteins mutS family domain-containing protein</fullName>
    </recommendedName>
</protein>
<keyword evidence="3" id="KW-0227">DNA damage</keyword>
<dbReference type="SMART" id="SM00534">
    <property type="entry name" value="MUTSac"/>
    <property type="match status" value="1"/>
</dbReference>
<dbReference type="GO" id="GO:0043504">
    <property type="term" value="P:mitochondrial DNA repair"/>
    <property type="evidence" value="ECO:0007669"/>
    <property type="project" value="TreeGrafter"/>
</dbReference>
<dbReference type="VEuPathDB" id="FungiDB:RhiirFUN_003221"/>
<sequence>MRFGYLHSFVTTLVKTRQSSKHFCTFYCNVKTKAVPAVDLFFNKRVQTTLQPFCRVKTRYSFITRSKKTFTLSVNNLPKISDKPQNDNLYKGPEWDSTVGKAVRLAQLEYPECIILTRVGSFWELYFEQATRIAPLLDIKLTKKKFGQEYMPFAGFPLQHLDRYLTTLVNDHGFAVAICEEFLNDNNDEKIKFKRRVTRIITPGTLIDESFLQQDKNNFLLAISLDEKTNHVGLAWIDITTGQFFMAMCGLGSLSDDLARIRPSEIVLSEQFKVNKEHLIWQQLTHEKYAFAYESIKSFDATIPQPWQSDLQYKGGIEEVFSGVEIQASAALHRYISKNLIERFPKIQLPIRINPENTMIIDETALRSLEVITSIRNNSKKGSLVHAIERTKTKSGARALDQWLRFPTTSLSEINKRLSIVEYFYHNTHLTSDIRQILQEVDDAQRTSQKISFDYCGPDDFIKLKRTFEAMGMIKMRLQEELKLTSSSSLEALVERLQSQGDIIQIITEAIDEDALLRNKEIPVKSGLAIDDINSEIEGVATEFSSNEDKGVELDNKGKNKNFNKKRKDKRNTIKKDDKKSADINFEEVQDLIKADNWIIKKSFSDEIMSLHNQLEALYFDMIKLRKRWQTELKSPSLELRSHPSFGFIVVVKRKNNCNLEQALNATRIQHFKSKKWFIVQTWTHLGGKIEGIKSKIRGTELNSFQIIRNKISDNWNVTIRNTTVIDEIDIASSLAALAREQNFVRPIMNNSNIHKIVGGRHPIVESGLQMKERPFTKNDCCVGDKERVLLLTGILCQSPNMGGKSTFLRQNAIISILAQIGSFVPADYAEIGIVDRIFSRVGASDNLYGDQSTFMVEMIETANILKHATSKSFVIMDEIGRGTAILDGIAISYATLHQLHYVNKCRTLFATHFHELANMTNHFEHVAYYCTDIKEIENGSFHYLHKVRRGVNQNSAAIKTARLAGMPNSVLDVAKNTLRSLRLYNKFVDLDANIIRNFNLIES</sequence>
<dbReference type="GO" id="GO:0005739">
    <property type="term" value="C:mitochondrion"/>
    <property type="evidence" value="ECO:0007669"/>
    <property type="project" value="TreeGrafter"/>
</dbReference>
<evidence type="ECO:0000256" key="4">
    <source>
        <dbReference type="ARBA" id="ARBA00022840"/>
    </source>
</evidence>
<feature type="region of interest" description="Disordered" evidence="7">
    <location>
        <begin position="550"/>
        <end position="574"/>
    </location>
</feature>
<dbReference type="Pfam" id="PF05188">
    <property type="entry name" value="MutS_II"/>
    <property type="match status" value="1"/>
</dbReference>
<dbReference type="GO" id="GO:0006298">
    <property type="term" value="P:mismatch repair"/>
    <property type="evidence" value="ECO:0007669"/>
    <property type="project" value="InterPro"/>
</dbReference>
<reference evidence="9 10" key="1">
    <citation type="submission" date="2015-10" db="EMBL/GenBank/DDBJ databases">
        <title>Genome analyses suggest a sexual origin of heterokaryosis in a supposedly ancient asexual fungus.</title>
        <authorList>
            <person name="Ropars J."/>
            <person name="Sedzielewska K."/>
            <person name="Noel J."/>
            <person name="Charron P."/>
            <person name="Farinelli L."/>
            <person name="Marton T."/>
            <person name="Kruger M."/>
            <person name="Pelin A."/>
            <person name="Brachmann A."/>
            <person name="Corradi N."/>
        </authorList>
    </citation>
    <scope>NUCLEOTIDE SEQUENCE [LARGE SCALE GENOMIC DNA]</scope>
    <source>
        <strain evidence="9 10">A4</strain>
    </source>
</reference>
<keyword evidence="6" id="KW-0234">DNA repair</keyword>
<organism evidence="9 10">
    <name type="scientific">Rhizophagus irregularis</name>
    <dbReference type="NCBI Taxonomy" id="588596"/>
    <lineage>
        <taxon>Eukaryota</taxon>
        <taxon>Fungi</taxon>
        <taxon>Fungi incertae sedis</taxon>
        <taxon>Mucoromycota</taxon>
        <taxon>Glomeromycotina</taxon>
        <taxon>Glomeromycetes</taxon>
        <taxon>Glomerales</taxon>
        <taxon>Glomeraceae</taxon>
        <taxon>Rhizophagus</taxon>
    </lineage>
</organism>
<dbReference type="Pfam" id="PF00488">
    <property type="entry name" value="MutS_V"/>
    <property type="match status" value="1"/>
</dbReference>
<dbReference type="InterPro" id="IPR036678">
    <property type="entry name" value="MutS_con_dom_sf"/>
</dbReference>
<comment type="similarity">
    <text evidence="1">Belongs to the DNA mismatch repair MutS family.</text>
</comment>
<keyword evidence="2" id="KW-0547">Nucleotide-binding</keyword>
<dbReference type="GO" id="GO:0030983">
    <property type="term" value="F:mismatched DNA binding"/>
    <property type="evidence" value="ECO:0007669"/>
    <property type="project" value="InterPro"/>
</dbReference>
<gene>
    <name evidence="9" type="ORF">RhiirA4_503406</name>
</gene>
<dbReference type="PANTHER" id="PTHR11361">
    <property type="entry name" value="DNA MISMATCH REPAIR PROTEIN MUTS FAMILY MEMBER"/>
    <property type="match status" value="1"/>
</dbReference>
<evidence type="ECO:0000313" key="9">
    <source>
        <dbReference type="EMBL" id="PKY42015.1"/>
    </source>
</evidence>
<keyword evidence="10" id="KW-1185">Reference proteome</keyword>
<dbReference type="FunFam" id="3.40.50.300:FF:001238">
    <property type="entry name" value="DNA mismatch repair protein"/>
    <property type="match status" value="1"/>
</dbReference>
<evidence type="ECO:0000313" key="10">
    <source>
        <dbReference type="Proteomes" id="UP000234323"/>
    </source>
</evidence>
<dbReference type="InterPro" id="IPR027417">
    <property type="entry name" value="P-loop_NTPase"/>
</dbReference>
<dbReference type="PANTHER" id="PTHR11361:SF34">
    <property type="entry name" value="DNA MISMATCH REPAIR PROTEIN MSH1, MITOCHONDRIAL"/>
    <property type="match status" value="1"/>
</dbReference>
<dbReference type="InterPro" id="IPR007696">
    <property type="entry name" value="DNA_mismatch_repair_MutS_core"/>
</dbReference>
<dbReference type="GO" id="GO:0005524">
    <property type="term" value="F:ATP binding"/>
    <property type="evidence" value="ECO:0007669"/>
    <property type="project" value="UniProtKB-KW"/>
</dbReference>
<dbReference type="InterPro" id="IPR000432">
    <property type="entry name" value="DNA_mismatch_repair_MutS_C"/>
</dbReference>
<evidence type="ECO:0000256" key="2">
    <source>
        <dbReference type="ARBA" id="ARBA00022741"/>
    </source>
</evidence>
<accession>A0A2I1G5W1</accession>
<evidence type="ECO:0000256" key="1">
    <source>
        <dbReference type="ARBA" id="ARBA00006271"/>
    </source>
</evidence>
<evidence type="ECO:0000256" key="6">
    <source>
        <dbReference type="ARBA" id="ARBA00023204"/>
    </source>
</evidence>
<name>A0A2I1G5W1_9GLOM</name>
<evidence type="ECO:0000256" key="7">
    <source>
        <dbReference type="SAM" id="MobiDB-lite"/>
    </source>
</evidence>
<evidence type="ECO:0000256" key="5">
    <source>
        <dbReference type="ARBA" id="ARBA00023125"/>
    </source>
</evidence>
<dbReference type="Gene3D" id="3.40.1170.10">
    <property type="entry name" value="DNA repair protein MutS, domain I"/>
    <property type="match status" value="1"/>
</dbReference>
<dbReference type="Gene3D" id="3.30.420.110">
    <property type="entry name" value="MutS, connector domain"/>
    <property type="match status" value="1"/>
</dbReference>
<feature type="compositionally biased region" description="Basic residues" evidence="7">
    <location>
        <begin position="559"/>
        <end position="570"/>
    </location>
</feature>
<dbReference type="SUPFAM" id="SSF55271">
    <property type="entry name" value="DNA repair protein MutS, domain I"/>
    <property type="match status" value="1"/>
</dbReference>
<feature type="domain" description="DNA mismatch repair proteins mutS family" evidence="8">
    <location>
        <begin position="873"/>
        <end position="889"/>
    </location>
</feature>
<comment type="caution">
    <text evidence="9">The sequence shown here is derived from an EMBL/GenBank/DDBJ whole genome shotgun (WGS) entry which is preliminary data.</text>
</comment>
<evidence type="ECO:0000259" key="8">
    <source>
        <dbReference type="PROSITE" id="PS00486"/>
    </source>
</evidence>
<dbReference type="SUPFAM" id="SSF52540">
    <property type="entry name" value="P-loop containing nucleoside triphosphate hydrolases"/>
    <property type="match status" value="1"/>
</dbReference>
<keyword evidence="5" id="KW-0238">DNA-binding</keyword>
<evidence type="ECO:0000256" key="3">
    <source>
        <dbReference type="ARBA" id="ARBA00022763"/>
    </source>
</evidence>
<dbReference type="GO" id="GO:0140664">
    <property type="term" value="F:ATP-dependent DNA damage sensor activity"/>
    <property type="evidence" value="ECO:0007669"/>
    <property type="project" value="InterPro"/>
</dbReference>
<dbReference type="Pfam" id="PF05192">
    <property type="entry name" value="MutS_III"/>
    <property type="match status" value="1"/>
</dbReference>
<dbReference type="PIRSF" id="PIRSF037677">
    <property type="entry name" value="DNA_mis_repair_Msh6"/>
    <property type="match status" value="1"/>
</dbReference>
<dbReference type="Gene3D" id="3.40.50.300">
    <property type="entry name" value="P-loop containing nucleotide triphosphate hydrolases"/>
    <property type="match status" value="1"/>
</dbReference>
<dbReference type="InterPro" id="IPR017261">
    <property type="entry name" value="DNA_mismatch_repair_MutS/MSH"/>
</dbReference>
<keyword evidence="4" id="KW-0067">ATP-binding</keyword>
<dbReference type="Gene3D" id="1.10.1420.10">
    <property type="match status" value="3"/>
</dbReference>
<dbReference type="InterPro" id="IPR016151">
    <property type="entry name" value="DNA_mismatch_repair_MutS_N"/>
</dbReference>
<dbReference type="AlphaFoldDB" id="A0A2I1G5W1"/>
<dbReference type="SMART" id="SM00533">
    <property type="entry name" value="MUTSd"/>
    <property type="match status" value="1"/>
</dbReference>
<dbReference type="InterPro" id="IPR036187">
    <property type="entry name" value="DNA_mismatch_repair_MutS_sf"/>
</dbReference>
<dbReference type="GO" id="GO:0005634">
    <property type="term" value="C:nucleus"/>
    <property type="evidence" value="ECO:0007669"/>
    <property type="project" value="TreeGrafter"/>
</dbReference>
<dbReference type="InterPro" id="IPR007695">
    <property type="entry name" value="DNA_mismatch_repair_MutS-lik_N"/>
</dbReference>
<dbReference type="InterPro" id="IPR007860">
    <property type="entry name" value="DNA_mmatch_repair_MutS_con_dom"/>
</dbReference>
<proteinExistence type="inferred from homology"/>